<dbReference type="AlphaFoldDB" id="C5FQC6"/>
<dbReference type="OrthoDB" id="4494341at2759"/>
<dbReference type="RefSeq" id="XP_002847161.1">
    <property type="nucleotide sequence ID" value="XM_002847115.1"/>
</dbReference>
<gene>
    <name evidence="2" type="ORF">MCYG_04898</name>
</gene>
<evidence type="ECO:0000256" key="1">
    <source>
        <dbReference type="SAM" id="MobiDB-lite"/>
    </source>
</evidence>
<evidence type="ECO:0000313" key="3">
    <source>
        <dbReference type="Proteomes" id="UP000002035"/>
    </source>
</evidence>
<reference evidence="3" key="1">
    <citation type="journal article" date="2012" name="MBio">
        <title>Comparative genome analysis of Trichophyton rubrum and related dermatophytes reveals candidate genes involved in infection.</title>
        <authorList>
            <person name="Martinez D.A."/>
            <person name="Oliver B.G."/>
            <person name="Graeser Y."/>
            <person name="Goldberg J.M."/>
            <person name="Li W."/>
            <person name="Martinez-Rossi N.M."/>
            <person name="Monod M."/>
            <person name="Shelest E."/>
            <person name="Barton R.C."/>
            <person name="Birch E."/>
            <person name="Brakhage A.A."/>
            <person name="Chen Z."/>
            <person name="Gurr S.J."/>
            <person name="Heiman D."/>
            <person name="Heitman J."/>
            <person name="Kosti I."/>
            <person name="Rossi A."/>
            <person name="Saif S."/>
            <person name="Samalova M."/>
            <person name="Saunders C.W."/>
            <person name="Shea T."/>
            <person name="Summerbell R.C."/>
            <person name="Xu J."/>
            <person name="Young S."/>
            <person name="Zeng Q."/>
            <person name="Birren B.W."/>
            <person name="Cuomo C.A."/>
            <person name="White T.C."/>
        </authorList>
    </citation>
    <scope>NUCLEOTIDE SEQUENCE [LARGE SCALE GENOMIC DNA]</scope>
    <source>
        <strain evidence="3">ATCC MYA-4605 / CBS 113480</strain>
    </source>
</reference>
<dbReference type="VEuPathDB" id="FungiDB:MCYG_04898"/>
<protein>
    <submittedName>
        <fullName evidence="2">Uncharacterized protein</fullName>
    </submittedName>
</protein>
<evidence type="ECO:0000313" key="2">
    <source>
        <dbReference type="EMBL" id="EEQ32079.1"/>
    </source>
</evidence>
<dbReference type="HOGENOM" id="CLU_1427654_0_0_1"/>
<dbReference type="Proteomes" id="UP000002035">
    <property type="component" value="Unassembled WGS sequence"/>
</dbReference>
<dbReference type="EMBL" id="DS995704">
    <property type="protein sequence ID" value="EEQ32079.1"/>
    <property type="molecule type" value="Genomic_DNA"/>
</dbReference>
<keyword evidence="3" id="KW-1185">Reference proteome</keyword>
<proteinExistence type="predicted"/>
<accession>C5FQC6</accession>
<organism evidence="2 3">
    <name type="scientific">Arthroderma otae (strain ATCC MYA-4605 / CBS 113480)</name>
    <name type="common">Microsporum canis</name>
    <dbReference type="NCBI Taxonomy" id="554155"/>
    <lineage>
        <taxon>Eukaryota</taxon>
        <taxon>Fungi</taxon>
        <taxon>Dikarya</taxon>
        <taxon>Ascomycota</taxon>
        <taxon>Pezizomycotina</taxon>
        <taxon>Eurotiomycetes</taxon>
        <taxon>Eurotiomycetidae</taxon>
        <taxon>Onygenales</taxon>
        <taxon>Arthrodermataceae</taxon>
        <taxon>Microsporum</taxon>
    </lineage>
</organism>
<sequence length="190" mass="21397">MRLLAKTECDHGRAGGRPRKEVSIQRLSTPDKNGLGVKDLGLDGPYGLPFYLENYGTVIRCTPGDGIFAQLRALAEAYKSSRARTKRIKLVLLTNEFNEQLRKWIQSILDDEDLHTSLLDLCIYGPNAITSSKISSLGRRVNVVHDVPNCLHIHSYGVKSVKRFLGYKLRFFELDYQLPDEDRYDGGVAA</sequence>
<dbReference type="GeneID" id="9223766"/>
<name>C5FQC6_ARTOC</name>
<feature type="region of interest" description="Disordered" evidence="1">
    <location>
        <begin position="1"/>
        <end position="20"/>
    </location>
</feature>